<dbReference type="Proteomes" id="UP000800092">
    <property type="component" value="Unassembled WGS sequence"/>
</dbReference>
<evidence type="ECO:0000256" key="3">
    <source>
        <dbReference type="ARBA" id="ARBA00023015"/>
    </source>
</evidence>
<keyword evidence="4" id="KW-0804">Transcription</keyword>
<organism evidence="7 8">
    <name type="scientific">Viridothelium virens</name>
    <name type="common">Speckled blister lichen</name>
    <name type="synonym">Trypethelium virens</name>
    <dbReference type="NCBI Taxonomy" id="1048519"/>
    <lineage>
        <taxon>Eukaryota</taxon>
        <taxon>Fungi</taxon>
        <taxon>Dikarya</taxon>
        <taxon>Ascomycota</taxon>
        <taxon>Pezizomycotina</taxon>
        <taxon>Dothideomycetes</taxon>
        <taxon>Dothideomycetes incertae sedis</taxon>
        <taxon>Trypetheliales</taxon>
        <taxon>Trypetheliaceae</taxon>
        <taxon>Viridothelium</taxon>
    </lineage>
</organism>
<keyword evidence="3" id="KW-0805">Transcription regulation</keyword>
<keyword evidence="5" id="KW-0539">Nucleus</keyword>
<dbReference type="GO" id="GO:0016592">
    <property type="term" value="C:mediator complex"/>
    <property type="evidence" value="ECO:0007669"/>
    <property type="project" value="InterPro"/>
</dbReference>
<comment type="subcellular location">
    <subcellularLocation>
        <location evidence="1">Nucleus</location>
    </subcellularLocation>
</comment>
<dbReference type="OrthoDB" id="5326237at2759"/>
<dbReference type="Pfam" id="PF11571">
    <property type="entry name" value="Med27"/>
    <property type="match status" value="1"/>
</dbReference>
<feature type="compositionally biased region" description="Polar residues" evidence="6">
    <location>
        <begin position="131"/>
        <end position="141"/>
    </location>
</feature>
<feature type="region of interest" description="Disordered" evidence="6">
    <location>
        <begin position="94"/>
        <end position="145"/>
    </location>
</feature>
<dbReference type="InterPro" id="IPR021627">
    <property type="entry name" value="Mediator_Med27"/>
</dbReference>
<evidence type="ECO:0000256" key="2">
    <source>
        <dbReference type="ARBA" id="ARBA00008048"/>
    </source>
</evidence>
<reference evidence="7" key="1">
    <citation type="journal article" date="2020" name="Stud. Mycol.">
        <title>101 Dothideomycetes genomes: a test case for predicting lifestyles and emergence of pathogens.</title>
        <authorList>
            <person name="Haridas S."/>
            <person name="Albert R."/>
            <person name="Binder M."/>
            <person name="Bloem J."/>
            <person name="Labutti K."/>
            <person name="Salamov A."/>
            <person name="Andreopoulos B."/>
            <person name="Baker S."/>
            <person name="Barry K."/>
            <person name="Bills G."/>
            <person name="Bluhm B."/>
            <person name="Cannon C."/>
            <person name="Castanera R."/>
            <person name="Culley D."/>
            <person name="Daum C."/>
            <person name="Ezra D."/>
            <person name="Gonzalez J."/>
            <person name="Henrissat B."/>
            <person name="Kuo A."/>
            <person name="Liang C."/>
            <person name="Lipzen A."/>
            <person name="Lutzoni F."/>
            <person name="Magnuson J."/>
            <person name="Mondo S."/>
            <person name="Nolan M."/>
            <person name="Ohm R."/>
            <person name="Pangilinan J."/>
            <person name="Park H.-J."/>
            <person name="Ramirez L."/>
            <person name="Alfaro M."/>
            <person name="Sun H."/>
            <person name="Tritt A."/>
            <person name="Yoshinaga Y."/>
            <person name="Zwiers L.-H."/>
            <person name="Turgeon B."/>
            <person name="Goodwin S."/>
            <person name="Spatafora J."/>
            <person name="Crous P."/>
            <person name="Grigoriev I."/>
        </authorList>
    </citation>
    <scope>NUCLEOTIDE SEQUENCE</scope>
    <source>
        <strain evidence="7">Tuck. ex Michener</strain>
    </source>
</reference>
<evidence type="ECO:0000256" key="1">
    <source>
        <dbReference type="ARBA" id="ARBA00004123"/>
    </source>
</evidence>
<accession>A0A6A6H2Y8</accession>
<feature type="compositionally biased region" description="Basic and acidic residues" evidence="6">
    <location>
        <begin position="112"/>
        <end position="128"/>
    </location>
</feature>
<comment type="similarity">
    <text evidence="2">Belongs to the Mediator complex subunit 27 family.</text>
</comment>
<dbReference type="EMBL" id="ML991815">
    <property type="protein sequence ID" value="KAF2232456.1"/>
    <property type="molecule type" value="Genomic_DNA"/>
</dbReference>
<evidence type="ECO:0000256" key="4">
    <source>
        <dbReference type="ARBA" id="ARBA00023163"/>
    </source>
</evidence>
<name>A0A6A6H2Y8_VIRVR</name>
<evidence type="ECO:0000313" key="7">
    <source>
        <dbReference type="EMBL" id="KAF2232456.1"/>
    </source>
</evidence>
<evidence type="ECO:0000313" key="8">
    <source>
        <dbReference type="Proteomes" id="UP000800092"/>
    </source>
</evidence>
<keyword evidence="8" id="KW-1185">Reference proteome</keyword>
<evidence type="ECO:0000256" key="6">
    <source>
        <dbReference type="SAM" id="MobiDB-lite"/>
    </source>
</evidence>
<gene>
    <name evidence="7" type="ORF">EV356DRAFT_534571</name>
</gene>
<dbReference type="AlphaFoldDB" id="A0A6A6H2Y8"/>
<sequence length="284" mass="32139">MASTESKLSEFALWDEDQCHAALGRLEQLRDQLDELRLSIPAIIEPLTTTGINAQEHFRRFKEAAQSEHSRHDRFRATWHSGPIAEALEYTSLSRKQGQTRPNGVRLPKYGWNDDHDPINRGTDKQEEVNGDSNGSPGSQTEDTESVVKAFQQRHPECHIDSYISEQKIQIAVPAPLGPISFTIKKRERPQNEGPRWDVECLGSMTLYLAITRCLASRPNGNDLNYTLEMIAAYKDARRAPCMTCGKMVDKTMQTAPARRSKTVKTEDGKSQDVWEAFHEGCLR</sequence>
<protein>
    <submittedName>
        <fullName evidence="7">Uncharacterized protein</fullName>
    </submittedName>
</protein>
<proteinExistence type="inferred from homology"/>
<evidence type="ECO:0000256" key="5">
    <source>
        <dbReference type="ARBA" id="ARBA00023242"/>
    </source>
</evidence>